<dbReference type="Proteomes" id="UP000694501">
    <property type="component" value="Unassembled WGS sequence"/>
</dbReference>
<gene>
    <name evidence="3" type="ORF">JGS22_013080</name>
</gene>
<dbReference type="PANTHER" id="PTHR48050:SF13">
    <property type="entry name" value="STEROL 3-BETA-GLUCOSYLTRANSFERASE UGT80A2"/>
    <property type="match status" value="1"/>
</dbReference>
<reference evidence="3" key="1">
    <citation type="submission" date="2021-06" db="EMBL/GenBank/DDBJ databases">
        <title>Sequencing of actinobacteria type strains.</title>
        <authorList>
            <person name="Nguyen G.-S."/>
            <person name="Wentzel A."/>
        </authorList>
    </citation>
    <scope>NUCLEOTIDE SEQUENCE</scope>
    <source>
        <strain evidence="3">P38-E01</strain>
    </source>
</reference>
<protein>
    <recommendedName>
        <fullName evidence="2">Erythromycin biosynthesis protein CIII-like C-terminal domain-containing protein</fullName>
    </recommendedName>
</protein>
<evidence type="ECO:0000313" key="4">
    <source>
        <dbReference type="Proteomes" id="UP000694501"/>
    </source>
</evidence>
<organism evidence="3 4">
    <name type="scientific">Streptomyces tardus</name>
    <dbReference type="NCBI Taxonomy" id="2780544"/>
    <lineage>
        <taxon>Bacteria</taxon>
        <taxon>Bacillati</taxon>
        <taxon>Actinomycetota</taxon>
        <taxon>Actinomycetes</taxon>
        <taxon>Kitasatosporales</taxon>
        <taxon>Streptomycetaceae</taxon>
        <taxon>Streptomyces</taxon>
    </lineage>
</organism>
<dbReference type="GO" id="GO:0016757">
    <property type="term" value="F:glycosyltransferase activity"/>
    <property type="evidence" value="ECO:0007669"/>
    <property type="project" value="UniProtKB-ARBA"/>
</dbReference>
<dbReference type="Pfam" id="PF06722">
    <property type="entry name" value="EryCIII-like_C"/>
    <property type="match status" value="1"/>
</dbReference>
<dbReference type="RefSeq" id="WP_211040694.1">
    <property type="nucleotide sequence ID" value="NZ_JAELVF020000001.1"/>
</dbReference>
<dbReference type="InterPro" id="IPR010610">
    <property type="entry name" value="EryCIII-like_C"/>
</dbReference>
<dbReference type="SUPFAM" id="SSF53756">
    <property type="entry name" value="UDP-Glycosyltransferase/glycogen phosphorylase"/>
    <property type="match status" value="1"/>
</dbReference>
<name>A0A949N8G3_9ACTN</name>
<keyword evidence="1" id="KW-0808">Transferase</keyword>
<accession>A0A949N8G3</accession>
<proteinExistence type="predicted"/>
<comment type="caution">
    <text evidence="3">The sequence shown here is derived from an EMBL/GenBank/DDBJ whole genome shotgun (WGS) entry which is preliminary data.</text>
</comment>
<dbReference type="PANTHER" id="PTHR48050">
    <property type="entry name" value="STEROL 3-BETA-GLUCOSYLTRANSFERASE"/>
    <property type="match status" value="1"/>
</dbReference>
<evidence type="ECO:0000256" key="1">
    <source>
        <dbReference type="ARBA" id="ARBA00022679"/>
    </source>
</evidence>
<keyword evidence="4" id="KW-1185">Reference proteome</keyword>
<dbReference type="InterPro" id="IPR050426">
    <property type="entry name" value="Glycosyltransferase_28"/>
</dbReference>
<sequence>MPQRIVFAPETFNLAETTRAIEVARHLTAKPGCEVEFLGYSEEFAGLIREAGFRFRPLSPRLSREEARQLIRVDQGKGVRHPFTEDVVRRRVRAEIAAYEEFGAEAVVIGATMSAFVSARAYGIPLVFPKPYAYSLPHLRQLREVPLLAGRGPVRRGVNRGAAGLVRAVAPRVMWKPRAFRTVPKEFGVALPGPTLAALEADHNLLTEIGAVMDTDVARSLPANHRLIGPIFARLPGAVPERVLELAAGKRPLVYLALGSSGNRALLMRLLRALERLPVEVVAPVRGYLGPADLARVPRNVHLTELLPAHRLGPYIDASILHGGQGSVQTACLGGKPFVGLPLQLEQRFNVEACARYGNAVRLSPSTVTQAGLARALSRCLHSEPMRGRARELAAVAAREDGAVNAARFLRELLPVR</sequence>
<dbReference type="Gene3D" id="3.40.50.2000">
    <property type="entry name" value="Glycogen Phosphorylase B"/>
    <property type="match status" value="2"/>
</dbReference>
<feature type="domain" description="Erythromycin biosynthesis protein CIII-like C-terminal" evidence="2">
    <location>
        <begin position="270"/>
        <end position="399"/>
    </location>
</feature>
<evidence type="ECO:0000313" key="3">
    <source>
        <dbReference type="EMBL" id="MBU7598521.1"/>
    </source>
</evidence>
<dbReference type="EMBL" id="JAELVF020000001">
    <property type="protein sequence ID" value="MBU7598521.1"/>
    <property type="molecule type" value="Genomic_DNA"/>
</dbReference>
<dbReference type="AlphaFoldDB" id="A0A949N8G3"/>
<evidence type="ECO:0000259" key="2">
    <source>
        <dbReference type="Pfam" id="PF06722"/>
    </source>
</evidence>